<name>A0A8I1W9I1_PLESH</name>
<dbReference type="FunFam" id="2.60.40.1180:FF:000007">
    <property type="entry name" value="Sucrose isomerase"/>
    <property type="match status" value="1"/>
</dbReference>
<dbReference type="Gene3D" id="3.20.20.80">
    <property type="entry name" value="Glycosidases"/>
    <property type="match status" value="1"/>
</dbReference>
<comment type="caution">
    <text evidence="8">The sequence shown here is derived from an EMBL/GenBank/DDBJ whole genome shotgun (WGS) entry which is preliminary data.</text>
</comment>
<dbReference type="Gene3D" id="3.90.400.10">
    <property type="entry name" value="Oligo-1,6-glucosidase, Domain 2"/>
    <property type="match status" value="1"/>
</dbReference>
<dbReference type="InterPro" id="IPR012769">
    <property type="entry name" value="Trehalose_TreC"/>
</dbReference>
<dbReference type="InterPro" id="IPR013780">
    <property type="entry name" value="Glyco_hydro_b"/>
</dbReference>
<evidence type="ECO:0000313" key="9">
    <source>
        <dbReference type="Proteomes" id="UP000664658"/>
    </source>
</evidence>
<proteinExistence type="inferred from homology"/>
<evidence type="ECO:0000256" key="5">
    <source>
        <dbReference type="ARBA" id="ARBA00023295"/>
    </source>
</evidence>
<dbReference type="SUPFAM" id="SSF51011">
    <property type="entry name" value="Glycosyl hydrolase domain"/>
    <property type="match status" value="1"/>
</dbReference>
<dbReference type="InterPro" id="IPR045857">
    <property type="entry name" value="O16G_dom_2"/>
</dbReference>
<evidence type="ECO:0000256" key="4">
    <source>
        <dbReference type="ARBA" id="ARBA00022801"/>
    </source>
</evidence>
<evidence type="ECO:0000256" key="6">
    <source>
        <dbReference type="NCBIfam" id="TIGR02403"/>
    </source>
</evidence>
<dbReference type="FunFam" id="3.20.20.80:FF:000014">
    <property type="entry name" value="Alpha,alpha-phosphotrehalase"/>
    <property type="match status" value="1"/>
</dbReference>
<reference evidence="8" key="1">
    <citation type="submission" date="2021-03" db="EMBL/GenBank/DDBJ databases">
        <title>Plesiomonas shigelloides zfcc0051, isolated from zebrafish feces.</title>
        <authorList>
            <person name="Vanderhoek Z."/>
            <person name="Gaulke C."/>
        </authorList>
    </citation>
    <scope>NUCLEOTIDE SEQUENCE</scope>
    <source>
        <strain evidence="8">Zfcc0051</strain>
    </source>
</reference>
<dbReference type="GO" id="GO:0008788">
    <property type="term" value="F:alpha,alpha-phosphotrehalase activity"/>
    <property type="evidence" value="ECO:0007669"/>
    <property type="project" value="UniProtKB-UniRule"/>
</dbReference>
<dbReference type="PANTHER" id="PTHR10357">
    <property type="entry name" value="ALPHA-AMYLASE FAMILY MEMBER"/>
    <property type="match status" value="1"/>
</dbReference>
<dbReference type="SUPFAM" id="SSF51445">
    <property type="entry name" value="(Trans)glycosidases"/>
    <property type="match status" value="1"/>
</dbReference>
<dbReference type="GO" id="GO:0005737">
    <property type="term" value="C:cytoplasm"/>
    <property type="evidence" value="ECO:0007669"/>
    <property type="project" value="UniProtKB-SubCell"/>
</dbReference>
<gene>
    <name evidence="8" type="primary">treC</name>
    <name evidence="8" type="ORF">J2R62_16540</name>
</gene>
<organism evidence="8 9">
    <name type="scientific">Plesiomonas shigelloides</name>
    <name type="common">Aeromonas shigelloides</name>
    <dbReference type="NCBI Taxonomy" id="703"/>
    <lineage>
        <taxon>Bacteria</taxon>
        <taxon>Pseudomonadati</taxon>
        <taxon>Pseudomonadota</taxon>
        <taxon>Gammaproteobacteria</taxon>
        <taxon>Enterobacterales</taxon>
        <taxon>Enterobacteriaceae</taxon>
        <taxon>Plesiomonas</taxon>
    </lineage>
</organism>
<dbReference type="CDD" id="cd11333">
    <property type="entry name" value="AmyAc_SI_OligoGlu_DGase"/>
    <property type="match status" value="1"/>
</dbReference>
<dbReference type="InterPro" id="IPR017853">
    <property type="entry name" value="GH"/>
</dbReference>
<evidence type="ECO:0000313" key="8">
    <source>
        <dbReference type="EMBL" id="MBO1109786.1"/>
    </source>
</evidence>
<dbReference type="InterPro" id="IPR006047">
    <property type="entry name" value="GH13_cat_dom"/>
</dbReference>
<dbReference type="PANTHER" id="PTHR10357:SF179">
    <property type="entry name" value="NEUTRAL AND BASIC AMINO ACID TRANSPORT PROTEIN RBAT"/>
    <property type="match status" value="1"/>
</dbReference>
<dbReference type="Proteomes" id="UP000664658">
    <property type="component" value="Unassembled WGS sequence"/>
</dbReference>
<protein>
    <recommendedName>
        <fullName evidence="6">Alpha,alpha-phosphotrehalase</fullName>
        <ecNumber evidence="6">3.2.1.93</ecNumber>
    </recommendedName>
</protein>
<dbReference type="EMBL" id="JAFNAA010000031">
    <property type="protein sequence ID" value="MBO1109786.1"/>
    <property type="molecule type" value="Genomic_DNA"/>
</dbReference>
<dbReference type="NCBIfam" id="TIGR02403">
    <property type="entry name" value="trehalose_treC"/>
    <property type="match status" value="1"/>
</dbReference>
<dbReference type="FunFam" id="3.90.400.10:FF:000002">
    <property type="entry name" value="Sucrose isomerase"/>
    <property type="match status" value="1"/>
</dbReference>
<dbReference type="AlphaFoldDB" id="A0A8I1W9I1"/>
<dbReference type="SMART" id="SM00642">
    <property type="entry name" value="Aamy"/>
    <property type="match status" value="1"/>
</dbReference>
<dbReference type="NCBIfam" id="NF008183">
    <property type="entry name" value="PRK10933.1"/>
    <property type="match status" value="1"/>
</dbReference>
<evidence type="ECO:0000256" key="1">
    <source>
        <dbReference type="ARBA" id="ARBA00004496"/>
    </source>
</evidence>
<dbReference type="EC" id="3.2.1.93" evidence="6"/>
<evidence type="ECO:0000256" key="3">
    <source>
        <dbReference type="ARBA" id="ARBA00022490"/>
    </source>
</evidence>
<keyword evidence="5 8" id="KW-0326">Glycosidase</keyword>
<dbReference type="Gene3D" id="2.60.40.1180">
    <property type="entry name" value="Golgi alpha-mannosidase II"/>
    <property type="match status" value="1"/>
</dbReference>
<sequence>MSQIPWWQNAVIYQIYPKSFQDSGARGTGDLRGIISRLDYLQTLGVDALWLTPVYVSPQVDNGYDIADYYRIDPAYGTMDDFEALLSAVHARGMRIVMDIVVNHTSTAHEWFRAALADKNSPYRDYYIWRDPVAGDVPNNWQSKFGGSAWEWDAASGQYYLHLFAREQADLNWENPAVRAEVKKVIHFWAQKGVDGFRLDVINLISKDQSFPNDEIGDGRRFYTDGPRIHEFLQELSREVFVPVQAMTVGEMSSTSLAHCQRYGALDGSELSMVFNFHHLKVDYPNGDKWMCAPFDFLELKRIFNHWQTGMHGQGWSALFWCNHDQPRIVSRFGEDGEFRVVAAKMLATTLHGLQGTPYIYQGEELGMTNPGYQQIDDYQDVESHNIFAIKQAQGMDDAQILAILAARSRDNSRTPMQWSADANAGFTQGTPWLKPAVNYTEINAVAAKADPDSVFWHYRDLIRLRKAQPIFTLGDYQELLPEHRQIWAYTRQWQGQTLLVVSNFYREPVDFVLPSHLGGQNAVPVPPIMQSIMPPRSQLLLSNYADTPTQPQSGQLRPYESAIWLIESV</sequence>
<keyword evidence="4 8" id="KW-0378">Hydrolase</keyword>
<dbReference type="GO" id="GO:0004556">
    <property type="term" value="F:alpha-amylase activity"/>
    <property type="evidence" value="ECO:0007669"/>
    <property type="project" value="TreeGrafter"/>
</dbReference>
<evidence type="ECO:0000256" key="2">
    <source>
        <dbReference type="ARBA" id="ARBA00008061"/>
    </source>
</evidence>
<dbReference type="GO" id="GO:0005993">
    <property type="term" value="P:trehalose catabolic process"/>
    <property type="evidence" value="ECO:0007669"/>
    <property type="project" value="InterPro"/>
</dbReference>
<evidence type="ECO:0000259" key="7">
    <source>
        <dbReference type="SMART" id="SM00642"/>
    </source>
</evidence>
<dbReference type="Pfam" id="PF00128">
    <property type="entry name" value="Alpha-amylase"/>
    <property type="match status" value="1"/>
</dbReference>
<feature type="domain" description="Glycosyl hydrolase family 13 catalytic" evidence="7">
    <location>
        <begin position="14"/>
        <end position="414"/>
    </location>
</feature>
<dbReference type="InterPro" id="IPR032091">
    <property type="entry name" value="Malt_amylase-like_C"/>
</dbReference>
<dbReference type="Pfam" id="PF16657">
    <property type="entry name" value="Malt_amylase_C"/>
    <property type="match status" value="1"/>
</dbReference>
<comment type="subcellular location">
    <subcellularLocation>
        <location evidence="1">Cytoplasm</location>
    </subcellularLocation>
</comment>
<comment type="similarity">
    <text evidence="2">Belongs to the glycosyl hydrolase 13 family.</text>
</comment>
<keyword evidence="3" id="KW-0963">Cytoplasm</keyword>
<accession>A0A8I1W9I1</accession>
<dbReference type="RefSeq" id="WP_207542740.1">
    <property type="nucleotide sequence ID" value="NZ_JAFNAA010000031.1"/>
</dbReference>